<dbReference type="GO" id="GO:0000287">
    <property type="term" value="F:magnesium ion binding"/>
    <property type="evidence" value="ECO:0007669"/>
    <property type="project" value="UniProtKB-UniRule"/>
</dbReference>
<keyword evidence="2 7" id="KW-0808">Transferase</keyword>
<keyword evidence="4 7" id="KW-0418">Kinase</keyword>
<evidence type="ECO:0000313" key="8">
    <source>
        <dbReference type="EMBL" id="MCW0482600.1"/>
    </source>
</evidence>
<accession>A0AA42C9U6</accession>
<dbReference type="GO" id="GO:0005524">
    <property type="term" value="F:ATP binding"/>
    <property type="evidence" value="ECO:0007669"/>
    <property type="project" value="UniProtKB-UniRule"/>
</dbReference>
<proteinExistence type="inferred from homology"/>
<feature type="binding site" evidence="7">
    <location>
        <position position="14"/>
    </location>
    <ligand>
        <name>Mg(2+)</name>
        <dbReference type="ChEBI" id="CHEBI:18420"/>
    </ligand>
</feature>
<dbReference type="Proteomes" id="UP001163821">
    <property type="component" value="Unassembled WGS sequence"/>
</dbReference>
<dbReference type="Gene3D" id="3.40.50.300">
    <property type="entry name" value="P-loop containing nucleotide triphosphate hydrolases"/>
    <property type="match status" value="1"/>
</dbReference>
<dbReference type="NCBIfam" id="NF010555">
    <property type="entry name" value="PRK13949.1"/>
    <property type="match status" value="1"/>
</dbReference>
<dbReference type="EMBL" id="JAPAAF010000007">
    <property type="protein sequence ID" value="MCW0482600.1"/>
    <property type="molecule type" value="Genomic_DNA"/>
</dbReference>
<comment type="caution">
    <text evidence="7">Lacks conserved residue(s) required for the propagation of feature annotation.</text>
</comment>
<dbReference type="RefSeq" id="WP_282591205.1">
    <property type="nucleotide sequence ID" value="NZ_JAPAAF010000007.1"/>
</dbReference>
<dbReference type="GO" id="GO:0009423">
    <property type="term" value="P:chorismate biosynthetic process"/>
    <property type="evidence" value="ECO:0007669"/>
    <property type="project" value="UniProtKB-UniRule"/>
</dbReference>
<dbReference type="PANTHER" id="PTHR21087:SF16">
    <property type="entry name" value="SHIKIMATE KINASE 1, CHLOROPLASTIC"/>
    <property type="match status" value="1"/>
</dbReference>
<name>A0AA42C9U6_9BACT</name>
<comment type="caution">
    <text evidence="8">The sequence shown here is derived from an EMBL/GenBank/DDBJ whole genome shotgun (WGS) entry which is preliminary data.</text>
</comment>
<feature type="binding site" evidence="7">
    <location>
        <position position="78"/>
    </location>
    <ligand>
        <name>substrate</name>
    </ligand>
</feature>
<evidence type="ECO:0000313" key="9">
    <source>
        <dbReference type="Proteomes" id="UP001163821"/>
    </source>
</evidence>
<keyword evidence="3 7" id="KW-0547">Nucleotide-binding</keyword>
<protein>
    <recommendedName>
        <fullName evidence="7">Shikimate kinase</fullName>
        <shortName evidence="7">SK</shortName>
        <ecNumber evidence="7">2.7.1.71</ecNumber>
    </recommendedName>
</protein>
<feature type="binding site" evidence="7">
    <location>
        <position position="117"/>
    </location>
    <ligand>
        <name>ATP</name>
        <dbReference type="ChEBI" id="CHEBI:30616"/>
    </ligand>
</feature>
<comment type="catalytic activity">
    <reaction evidence="7">
        <text>shikimate + ATP = 3-phosphoshikimate + ADP + H(+)</text>
        <dbReference type="Rhea" id="RHEA:13121"/>
        <dbReference type="ChEBI" id="CHEBI:15378"/>
        <dbReference type="ChEBI" id="CHEBI:30616"/>
        <dbReference type="ChEBI" id="CHEBI:36208"/>
        <dbReference type="ChEBI" id="CHEBI:145989"/>
        <dbReference type="ChEBI" id="CHEBI:456216"/>
        <dbReference type="EC" id="2.7.1.71"/>
    </reaction>
</comment>
<sequence>MRIYLIGYMGSGKTTLGRELASKLRFSFLDLDKYLEKKYFKTIPQIFEEEGEAAFRLKEQACLHEVSEFEDVVVATGGGAPCFFDNMDVMNRTGYCVFLDVDSEELASRLMESKTERPLIKGKSPDELMDFIDKMMEKRRPYYERASYIVSGTNITPEEILVRIEFEHG</sequence>
<comment type="subunit">
    <text evidence="7">Monomer.</text>
</comment>
<keyword evidence="7" id="KW-0479">Metal-binding</keyword>
<evidence type="ECO:0000256" key="1">
    <source>
        <dbReference type="ARBA" id="ARBA00022605"/>
    </source>
</evidence>
<feature type="binding site" evidence="7">
    <location>
        <position position="32"/>
    </location>
    <ligand>
        <name>substrate</name>
    </ligand>
</feature>
<keyword evidence="6 7" id="KW-0057">Aromatic amino acid biosynthesis</keyword>
<dbReference type="InterPro" id="IPR031322">
    <property type="entry name" value="Shikimate/glucono_kinase"/>
</dbReference>
<dbReference type="AlphaFoldDB" id="A0AA42C9U6"/>
<dbReference type="GO" id="GO:0005829">
    <property type="term" value="C:cytosol"/>
    <property type="evidence" value="ECO:0007669"/>
    <property type="project" value="TreeGrafter"/>
</dbReference>
<comment type="similarity">
    <text evidence="7">Belongs to the shikimate kinase family.</text>
</comment>
<dbReference type="GO" id="GO:0004765">
    <property type="term" value="F:shikimate kinase activity"/>
    <property type="evidence" value="ECO:0007669"/>
    <property type="project" value="UniProtKB-UniRule"/>
</dbReference>
<gene>
    <name evidence="7" type="primary">aroK</name>
    <name evidence="8" type="ORF">N2K84_07670</name>
</gene>
<dbReference type="InterPro" id="IPR000623">
    <property type="entry name" value="Shikimate_kinase/TSH1"/>
</dbReference>
<comment type="cofactor">
    <cofactor evidence="7">
        <name>Mg(2+)</name>
        <dbReference type="ChEBI" id="CHEBI:18420"/>
    </cofactor>
    <text evidence="7">Binds 1 Mg(2+) ion per subunit.</text>
</comment>
<evidence type="ECO:0000256" key="2">
    <source>
        <dbReference type="ARBA" id="ARBA00022679"/>
    </source>
</evidence>
<organism evidence="8 9">
    <name type="scientific">Gaoshiqia sediminis</name>
    <dbReference type="NCBI Taxonomy" id="2986998"/>
    <lineage>
        <taxon>Bacteria</taxon>
        <taxon>Pseudomonadati</taxon>
        <taxon>Bacteroidota</taxon>
        <taxon>Bacteroidia</taxon>
        <taxon>Marinilabiliales</taxon>
        <taxon>Prolixibacteraceae</taxon>
        <taxon>Gaoshiqia</taxon>
    </lineage>
</organism>
<dbReference type="PANTHER" id="PTHR21087">
    <property type="entry name" value="SHIKIMATE KINASE"/>
    <property type="match status" value="1"/>
</dbReference>
<evidence type="ECO:0000256" key="6">
    <source>
        <dbReference type="ARBA" id="ARBA00023141"/>
    </source>
</evidence>
<dbReference type="GO" id="GO:0008652">
    <property type="term" value="P:amino acid biosynthetic process"/>
    <property type="evidence" value="ECO:0007669"/>
    <property type="project" value="UniProtKB-KW"/>
</dbReference>
<comment type="subcellular location">
    <subcellularLocation>
        <location evidence="7">Cytoplasm</location>
    </subcellularLocation>
</comment>
<evidence type="ECO:0000256" key="4">
    <source>
        <dbReference type="ARBA" id="ARBA00022777"/>
    </source>
</evidence>
<dbReference type="InterPro" id="IPR027417">
    <property type="entry name" value="P-loop_NTPase"/>
</dbReference>
<comment type="function">
    <text evidence="7">Catalyzes the specific phosphorylation of the 3-hydroxyl group of shikimic acid using ATP as a cosubstrate.</text>
</comment>
<keyword evidence="9" id="KW-1185">Reference proteome</keyword>
<feature type="binding site" evidence="7">
    <location>
        <begin position="10"/>
        <end position="15"/>
    </location>
    <ligand>
        <name>ATP</name>
        <dbReference type="ChEBI" id="CHEBI:30616"/>
    </ligand>
</feature>
<keyword evidence="7" id="KW-0963">Cytoplasm</keyword>
<dbReference type="HAMAP" id="MF_00109">
    <property type="entry name" value="Shikimate_kinase"/>
    <property type="match status" value="1"/>
</dbReference>
<keyword evidence="7" id="KW-0460">Magnesium</keyword>
<dbReference type="CDD" id="cd00464">
    <property type="entry name" value="SK"/>
    <property type="match status" value="1"/>
</dbReference>
<comment type="pathway">
    <text evidence="7">Metabolic intermediate biosynthesis; chorismate biosynthesis; chorismate from D-erythrose 4-phosphate and phosphoenolpyruvate: step 5/7.</text>
</comment>
<dbReference type="GO" id="GO:0009073">
    <property type="term" value="P:aromatic amino acid family biosynthetic process"/>
    <property type="evidence" value="ECO:0007669"/>
    <property type="project" value="UniProtKB-KW"/>
</dbReference>
<dbReference type="PRINTS" id="PR01100">
    <property type="entry name" value="SHIKIMTKNASE"/>
</dbReference>
<dbReference type="SUPFAM" id="SSF52540">
    <property type="entry name" value="P-loop containing nucleoside triphosphate hydrolases"/>
    <property type="match status" value="1"/>
</dbReference>
<dbReference type="EC" id="2.7.1.71" evidence="7"/>
<dbReference type="Pfam" id="PF01202">
    <property type="entry name" value="SKI"/>
    <property type="match status" value="1"/>
</dbReference>
<feature type="binding site" evidence="7">
    <location>
        <position position="56"/>
    </location>
    <ligand>
        <name>substrate</name>
    </ligand>
</feature>
<keyword evidence="5 7" id="KW-0067">ATP-binding</keyword>
<reference evidence="8" key="1">
    <citation type="submission" date="2022-10" db="EMBL/GenBank/DDBJ databases">
        <title>Gaoshiqiia sediminis gen. nov., sp. nov., isolated from coastal sediment.</title>
        <authorList>
            <person name="Yu W.X."/>
            <person name="Mu D.S."/>
            <person name="Du J.Z."/>
            <person name="Liang Y.Q."/>
        </authorList>
    </citation>
    <scope>NUCLEOTIDE SEQUENCE</scope>
    <source>
        <strain evidence="8">A06</strain>
    </source>
</reference>
<evidence type="ECO:0000256" key="3">
    <source>
        <dbReference type="ARBA" id="ARBA00022741"/>
    </source>
</evidence>
<evidence type="ECO:0000256" key="7">
    <source>
        <dbReference type="HAMAP-Rule" id="MF_00109"/>
    </source>
</evidence>
<evidence type="ECO:0000256" key="5">
    <source>
        <dbReference type="ARBA" id="ARBA00022840"/>
    </source>
</evidence>
<feature type="binding site" evidence="7">
    <location>
        <position position="139"/>
    </location>
    <ligand>
        <name>substrate</name>
    </ligand>
</feature>
<keyword evidence="1 7" id="KW-0028">Amino-acid biosynthesis</keyword>